<feature type="coiled-coil region" evidence="4">
    <location>
        <begin position="532"/>
        <end position="573"/>
    </location>
</feature>
<dbReference type="PROSITE" id="PS50111">
    <property type="entry name" value="CHEMOTAXIS_TRANSDUC_2"/>
    <property type="match status" value="1"/>
</dbReference>
<dbReference type="SUPFAM" id="SSF58104">
    <property type="entry name" value="Methyl-accepting chemotaxis protein (MCP) signaling domain"/>
    <property type="match status" value="1"/>
</dbReference>
<dbReference type="Gene3D" id="6.10.340.10">
    <property type="match status" value="1"/>
</dbReference>
<dbReference type="PROSITE" id="PS50046">
    <property type="entry name" value="PHYTOCHROME_2"/>
    <property type="match status" value="2"/>
</dbReference>
<dbReference type="Gene3D" id="3.30.450.40">
    <property type="match status" value="2"/>
</dbReference>
<proteinExistence type="inferred from homology"/>
<keyword evidence="1 3" id="KW-0807">Transducer</keyword>
<comment type="similarity">
    <text evidence="2">Belongs to the methyl-accepting chemotaxis (MCP) protein family.</text>
</comment>
<dbReference type="SMART" id="SM00283">
    <property type="entry name" value="MA"/>
    <property type="match status" value="1"/>
</dbReference>
<feature type="domain" description="HAMP" evidence="8">
    <location>
        <begin position="554"/>
        <end position="605"/>
    </location>
</feature>
<dbReference type="Pfam" id="PF01590">
    <property type="entry name" value="GAF"/>
    <property type="match status" value="2"/>
</dbReference>
<keyword evidence="5" id="KW-0472">Membrane</keyword>
<gene>
    <name evidence="9" type="ORF">BC008_29085</name>
</gene>
<accession>A0A0V7ZS72</accession>
<name>A0A0V7ZS72_9CYAN</name>
<dbReference type="Gene3D" id="1.10.287.950">
    <property type="entry name" value="Methyl-accepting chemotaxis protein"/>
    <property type="match status" value="1"/>
</dbReference>
<feature type="domain" description="Phytochrome chromophore attachment site" evidence="6">
    <location>
        <begin position="386"/>
        <end position="521"/>
    </location>
</feature>
<dbReference type="GO" id="GO:0007165">
    <property type="term" value="P:signal transduction"/>
    <property type="evidence" value="ECO:0007669"/>
    <property type="project" value="UniProtKB-KW"/>
</dbReference>
<dbReference type="Pfam" id="PF00015">
    <property type="entry name" value="MCPsignal"/>
    <property type="match status" value="1"/>
</dbReference>
<sequence>MLDKKVNFDRESFNSELENKIPYTNDTLGNSKNGVKSLPNTVIQKKIRGNNSDKNRLSSFLQQTNLRTKAIAFSVSLGTLPVLIFGSITHHFIHKSIYSITHSTPHSDEVELIKEDTHNHVFMTIALATLLTGLIASGAGVIVANRIVLRILAATFTVKSLAKGNLHNRVAVSGNDEIAALGFHINRMADQLEEVLLQQRSEAEQLKLFTNSLISIRHSANPETLMNAAVTEVRRSLNVDRVVVYRFDFQGGGEVIAESAASDIPQALGEKIQDNCITQELVEAYKNGRVLAVNNVFEAGFAPEHLQLMERLRVKSSLITPIVKDNQLFGFLIAHNCHTVRFWQSYEVNFVQQLAIQVGITLERVRLLEDTQILKNFAVHLSSSLSIPEIYNMAVQNVRNALLADRVVIYKFNEDLPGKIVAESVLAGCPSSVGVEINDPCCKDYIEKYQQGQILAINNIYEANLTECYQQQLESFGVKANLVAPILVGNKLLGLLIAHQCIQPRTWEQSEIDLLEQFARILGMSIERANLLEITEQALEAAEISSKQQREQKEQLQQELLRLLNDIEAAAEGDLTVRAEVTNGEMGTVADFFNSIIESLRETVTQVKHAASEVNVAISDNSGAINELTTEALRQAEEVNRTLDSVGEMRISIKDIAISARKAASVARTAYKTAETGGTAMDLTVENILSLRETIGETAKKVKRLGESSQQISRVVSLINQIAVQTNLLAINAGIEAARAGEGSQGFAVVAEEVSSLAARSASATTEIEGIVANIQRETSEVVKAMELGTSQVVEGTRLVEDTKDCLYQILDVSRQIDELVQSISSATVSQVQTSKQVAHLMREVAQLSEMTSESSHKVSASLEKTVEISHELQSSVGTFKINPDS</sequence>
<dbReference type="InterPro" id="IPR016132">
    <property type="entry name" value="Phyto_chromo_attachment"/>
</dbReference>
<dbReference type="PROSITE" id="PS50885">
    <property type="entry name" value="HAMP"/>
    <property type="match status" value="2"/>
</dbReference>
<evidence type="ECO:0000259" key="8">
    <source>
        <dbReference type="PROSITE" id="PS50885"/>
    </source>
</evidence>
<comment type="caution">
    <text evidence="9">The sequence shown here is derived from an EMBL/GenBank/DDBJ whole genome shotgun (WGS) entry which is preliminary data.</text>
</comment>
<dbReference type="Pfam" id="PF00672">
    <property type="entry name" value="HAMP"/>
    <property type="match status" value="1"/>
</dbReference>
<evidence type="ECO:0000313" key="10">
    <source>
        <dbReference type="Proteomes" id="UP000053372"/>
    </source>
</evidence>
<evidence type="ECO:0000256" key="4">
    <source>
        <dbReference type="SAM" id="Coils"/>
    </source>
</evidence>
<dbReference type="CDD" id="cd06225">
    <property type="entry name" value="HAMP"/>
    <property type="match status" value="2"/>
</dbReference>
<evidence type="ECO:0000259" key="7">
    <source>
        <dbReference type="PROSITE" id="PS50111"/>
    </source>
</evidence>
<evidence type="ECO:0000313" key="9">
    <source>
        <dbReference type="EMBL" id="KST67249.1"/>
    </source>
</evidence>
<keyword evidence="10" id="KW-1185">Reference proteome</keyword>
<dbReference type="SUPFAM" id="SSF55781">
    <property type="entry name" value="GAF domain-like"/>
    <property type="match status" value="2"/>
</dbReference>
<organism evidence="9 10">
    <name type="scientific">Mastigocoleus testarum BC008</name>
    <dbReference type="NCBI Taxonomy" id="371196"/>
    <lineage>
        <taxon>Bacteria</taxon>
        <taxon>Bacillati</taxon>
        <taxon>Cyanobacteriota</taxon>
        <taxon>Cyanophyceae</taxon>
        <taxon>Nostocales</taxon>
        <taxon>Hapalosiphonaceae</taxon>
        <taxon>Mastigocoleus</taxon>
    </lineage>
</organism>
<dbReference type="InterPro" id="IPR029016">
    <property type="entry name" value="GAF-like_dom_sf"/>
</dbReference>
<dbReference type="SMART" id="SM00304">
    <property type="entry name" value="HAMP"/>
    <property type="match status" value="2"/>
</dbReference>
<dbReference type="PANTHER" id="PTHR32089:SF114">
    <property type="entry name" value="METHYL-ACCEPTING CHEMOTAXIS PROTEIN MCPB"/>
    <property type="match status" value="1"/>
</dbReference>
<keyword evidence="5" id="KW-0812">Transmembrane</keyword>
<dbReference type="InterPro" id="IPR003660">
    <property type="entry name" value="HAMP_dom"/>
</dbReference>
<dbReference type="PANTHER" id="PTHR32089">
    <property type="entry name" value="METHYL-ACCEPTING CHEMOTAXIS PROTEIN MCPB"/>
    <property type="match status" value="1"/>
</dbReference>
<evidence type="ECO:0000256" key="3">
    <source>
        <dbReference type="PROSITE-ProRule" id="PRU00284"/>
    </source>
</evidence>
<dbReference type="SUPFAM" id="SSF158472">
    <property type="entry name" value="HAMP domain-like"/>
    <property type="match status" value="1"/>
</dbReference>
<evidence type="ECO:0000256" key="2">
    <source>
        <dbReference type="ARBA" id="ARBA00029447"/>
    </source>
</evidence>
<dbReference type="Proteomes" id="UP000053372">
    <property type="component" value="Unassembled WGS sequence"/>
</dbReference>
<evidence type="ECO:0000259" key="6">
    <source>
        <dbReference type="PROSITE" id="PS50046"/>
    </source>
</evidence>
<dbReference type="CDD" id="cd11386">
    <property type="entry name" value="MCP_signal"/>
    <property type="match status" value="1"/>
</dbReference>
<dbReference type="AlphaFoldDB" id="A0A0V7ZS72"/>
<evidence type="ECO:0008006" key="11">
    <source>
        <dbReference type="Google" id="ProtNLM"/>
    </source>
</evidence>
<dbReference type="SMART" id="SM00065">
    <property type="entry name" value="GAF"/>
    <property type="match status" value="2"/>
</dbReference>
<feature type="domain" description="HAMP" evidence="8">
    <location>
        <begin position="145"/>
        <end position="197"/>
    </location>
</feature>
<dbReference type="RefSeq" id="WP_058183704.1">
    <property type="nucleotide sequence ID" value="NZ_LMTZ01000089.1"/>
</dbReference>
<feature type="domain" description="Methyl-accepting transducer" evidence="7">
    <location>
        <begin position="610"/>
        <end position="846"/>
    </location>
</feature>
<keyword evidence="4" id="KW-0175">Coiled coil</keyword>
<protein>
    <recommendedName>
        <fullName evidence="11">Chemotaxis protein</fullName>
    </recommendedName>
</protein>
<feature type="transmembrane region" description="Helical" evidence="5">
    <location>
        <begin position="121"/>
        <end position="144"/>
    </location>
</feature>
<evidence type="ECO:0000256" key="5">
    <source>
        <dbReference type="SAM" id="Phobius"/>
    </source>
</evidence>
<evidence type="ECO:0000256" key="1">
    <source>
        <dbReference type="ARBA" id="ARBA00023224"/>
    </source>
</evidence>
<reference evidence="9 10" key="1">
    <citation type="journal article" date="2015" name="Genome Announc.">
        <title>Draft Genome of the Euendolithic (true boring) Cyanobacterium Mastigocoleus testarum strain BC008.</title>
        <authorList>
            <person name="Guida B.S."/>
            <person name="Garcia-Pichel F."/>
        </authorList>
    </citation>
    <scope>NUCLEOTIDE SEQUENCE [LARGE SCALE GENOMIC DNA]</scope>
    <source>
        <strain evidence="9 10">BC008</strain>
    </source>
</reference>
<keyword evidence="5" id="KW-1133">Transmembrane helix</keyword>
<dbReference type="EMBL" id="LMTZ01000089">
    <property type="protein sequence ID" value="KST67249.1"/>
    <property type="molecule type" value="Genomic_DNA"/>
</dbReference>
<dbReference type="InterPro" id="IPR003018">
    <property type="entry name" value="GAF"/>
</dbReference>
<feature type="domain" description="Phytochrome chromophore attachment site" evidence="6">
    <location>
        <begin position="221"/>
        <end position="357"/>
    </location>
</feature>
<dbReference type="GO" id="GO:0016020">
    <property type="term" value="C:membrane"/>
    <property type="evidence" value="ECO:0007669"/>
    <property type="project" value="InterPro"/>
</dbReference>
<dbReference type="OrthoDB" id="419276at2"/>
<dbReference type="InterPro" id="IPR004089">
    <property type="entry name" value="MCPsignal_dom"/>
</dbReference>